<feature type="domain" description="Reverse transcriptase" evidence="6">
    <location>
        <begin position="940"/>
        <end position="1046"/>
    </location>
</feature>
<reference evidence="8" key="1">
    <citation type="journal article" date="2019" name="Plant Biotechnol. J.">
        <title>Genome sequencing of the Australian wild diploid species Gossypium australe highlights disease resistance and delayed gland morphogenesis.</title>
        <authorList>
            <person name="Cai Y."/>
            <person name="Cai X."/>
            <person name="Wang Q."/>
            <person name="Wang P."/>
            <person name="Zhang Y."/>
            <person name="Cai C."/>
            <person name="Xu Y."/>
            <person name="Wang K."/>
            <person name="Zhou Z."/>
            <person name="Wang C."/>
            <person name="Geng S."/>
            <person name="Li B."/>
            <person name="Dong Q."/>
            <person name="Hou Y."/>
            <person name="Wang H."/>
            <person name="Ai P."/>
            <person name="Liu Z."/>
            <person name="Yi F."/>
            <person name="Sun M."/>
            <person name="An G."/>
            <person name="Cheng J."/>
            <person name="Zhang Y."/>
            <person name="Shi Q."/>
            <person name="Xie Y."/>
            <person name="Shi X."/>
            <person name="Chang Y."/>
            <person name="Huang F."/>
            <person name="Chen Y."/>
            <person name="Hong S."/>
            <person name="Mi L."/>
            <person name="Sun Q."/>
            <person name="Zhang L."/>
            <person name="Zhou B."/>
            <person name="Peng R."/>
            <person name="Zhang X."/>
            <person name="Liu F."/>
        </authorList>
    </citation>
    <scope>NUCLEOTIDE SEQUENCE [LARGE SCALE GENOMIC DNA]</scope>
    <source>
        <strain evidence="8">cv. PA1801</strain>
    </source>
</reference>
<keyword evidence="4" id="KW-0378">Hydrolase</keyword>
<dbReference type="PANTHER" id="PTHR37984">
    <property type="entry name" value="PROTEIN CBG26694"/>
    <property type="match status" value="1"/>
</dbReference>
<dbReference type="InterPro" id="IPR043128">
    <property type="entry name" value="Rev_trsase/Diguanyl_cyclase"/>
</dbReference>
<organism evidence="7 8">
    <name type="scientific">Gossypium australe</name>
    <dbReference type="NCBI Taxonomy" id="47621"/>
    <lineage>
        <taxon>Eukaryota</taxon>
        <taxon>Viridiplantae</taxon>
        <taxon>Streptophyta</taxon>
        <taxon>Embryophyta</taxon>
        <taxon>Tracheophyta</taxon>
        <taxon>Spermatophyta</taxon>
        <taxon>Magnoliopsida</taxon>
        <taxon>eudicotyledons</taxon>
        <taxon>Gunneridae</taxon>
        <taxon>Pentapetalae</taxon>
        <taxon>rosids</taxon>
        <taxon>malvids</taxon>
        <taxon>Malvales</taxon>
        <taxon>Malvaceae</taxon>
        <taxon>Malvoideae</taxon>
        <taxon>Gossypium</taxon>
    </lineage>
</organism>
<dbReference type="EMBL" id="SMMG02000007">
    <property type="protein sequence ID" value="KAA3464785.1"/>
    <property type="molecule type" value="Genomic_DNA"/>
</dbReference>
<proteinExistence type="predicted"/>
<evidence type="ECO:0000313" key="8">
    <source>
        <dbReference type="Proteomes" id="UP000325315"/>
    </source>
</evidence>
<feature type="region of interest" description="Disordered" evidence="5">
    <location>
        <begin position="858"/>
        <end position="883"/>
    </location>
</feature>
<dbReference type="Gene3D" id="2.40.70.10">
    <property type="entry name" value="Acid Proteases"/>
    <property type="match status" value="1"/>
</dbReference>
<dbReference type="Gene3D" id="3.10.10.10">
    <property type="entry name" value="HIV Type 1 Reverse Transcriptase, subunit A, domain 1"/>
    <property type="match status" value="1"/>
</dbReference>
<keyword evidence="3" id="KW-0540">Nuclease</keyword>
<dbReference type="Gene3D" id="3.30.70.270">
    <property type="match status" value="2"/>
</dbReference>
<dbReference type="SUPFAM" id="SSF56672">
    <property type="entry name" value="DNA/RNA polymerases"/>
    <property type="match status" value="2"/>
</dbReference>
<dbReference type="GO" id="GO:0003964">
    <property type="term" value="F:RNA-directed DNA polymerase activity"/>
    <property type="evidence" value="ECO:0007669"/>
    <property type="project" value="UniProtKB-KW"/>
</dbReference>
<dbReference type="InterPro" id="IPR000477">
    <property type="entry name" value="RT_dom"/>
</dbReference>
<protein>
    <submittedName>
        <fullName evidence="7">RNA-directed DNA polymerase (Reverse transcriptase), Ribonuclease H-like protein</fullName>
    </submittedName>
</protein>
<feature type="domain" description="Reverse transcriptase" evidence="6">
    <location>
        <begin position="97"/>
        <end position="256"/>
    </location>
</feature>
<keyword evidence="8" id="KW-1185">Reference proteome</keyword>
<dbReference type="CDD" id="cd01647">
    <property type="entry name" value="RT_LTR"/>
    <property type="match status" value="2"/>
</dbReference>
<gene>
    <name evidence="7" type="ORF">EPI10_000012</name>
</gene>
<evidence type="ECO:0000313" key="7">
    <source>
        <dbReference type="EMBL" id="KAA3464785.1"/>
    </source>
</evidence>
<comment type="caution">
    <text evidence="7">The sequence shown here is derived from an EMBL/GenBank/DDBJ whole genome shotgun (WGS) entry which is preliminary data.</text>
</comment>
<dbReference type="AlphaFoldDB" id="A0A5B6V6P1"/>
<keyword evidence="7" id="KW-0695">RNA-directed DNA polymerase</keyword>
<feature type="compositionally biased region" description="Basic and acidic residues" evidence="5">
    <location>
        <begin position="860"/>
        <end position="883"/>
    </location>
</feature>
<dbReference type="InterPro" id="IPR050951">
    <property type="entry name" value="Retrovirus_Pol_polyprotein"/>
</dbReference>
<dbReference type="OrthoDB" id="1305902at2759"/>
<dbReference type="CDD" id="cd00303">
    <property type="entry name" value="retropepsin_like"/>
    <property type="match status" value="1"/>
</dbReference>
<dbReference type="Pfam" id="PF00078">
    <property type="entry name" value="RVT_1"/>
    <property type="match status" value="2"/>
</dbReference>
<sequence length="1080" mass="124159">MGNAAMDPEFPYERDMCLEESQDFTDDGDYSLSPDLLKMVEQEERHDLIKLLLEFKDVFMWSYQDMLGLSTDITVHRIPIKQECKPVQQKVANVFPVPKKDGKVQMCVDYWDLNKASPKDNFPLPHIDTLVDNTACYSLFSFMDGFSGYNQIKIHPEDMEQTTFITLWGTFCYKVMPFGLKNAGATYQRAMVTLFHDMMHKKIEVYIDDMIAKSRTEKEHIQVLRKLFLRLRKFQLKLNPTKCTFGARSGKLLGFVVSERGVEVDPDKVRAVQELPSPCTQKEVEILLSEFDIVYVNQKVVKGSVIADFLASRALDDYEPLKFDFPNEDLMIEESLTVDYYRFTRACPIGHVDTVDKRNSTRKRILREKETRSKSLYKDLKYNLEMGGQYDSQLSLKLSQKVVEQKSLLKSRSSIVKRSALASIVVIVDEDLNTQIAIFLEFCDAFKINAVSDDSMDLETLYDVWERYKDLLRRCPHHELPLWLQVQTLYNGVNPSTRQLIDSAAGGTLNNKTLEATREFIEEMSIDNYQWQTIRTRLAKTAGVFNLDVVTMLSNQQPPPNFQNQPYPQEKKSNLEEMLTKFMAATDSCFQKTEATLSEQQASIKGIKNQVGGLTKQVGELIKSVGLLTEMIHINLPFVEAISQMPKYAKFLKELLTNKRKLEEVSMVELNEECSAILQNKLPRKLKDPGSFTIPCLIGSLNIKKALADLGASINLMPYKMFKRLADRSIKYPKGVIEDVLVKIDKFIFPIDFVVLDMDEDIEVPLILGRPFLTTARAVVNIGDGKLTLRIGDEEIIFQICDAMRYSKEQDDSHYFVETTDHIIQNSLQEIMHDDTMELCPTQEADEEDEIDELQTLSSRHMERESIEISNDSKQKPSVEEPPKLELKQLPKHLEYAFLGENSTLPVIISSELEPKEKEELLQVVPKKGGMIVIANEKNELIPTRIVTSWRVCIDYRKLNDTTRKDHFPLPFIDQMLERLSGHMYYCFLDGLSGYFQIPIAPEDQKKTMFTCPYGTFAYCRMPFGLCNAPVTFQRCMLAIFDELVEDIMEEFDLEIQDKKGAENLAADHLSRLENPHIEE</sequence>
<evidence type="ECO:0000259" key="6">
    <source>
        <dbReference type="Pfam" id="PF00078"/>
    </source>
</evidence>
<dbReference type="PANTHER" id="PTHR37984:SF5">
    <property type="entry name" value="PROTEIN NYNRIN-LIKE"/>
    <property type="match status" value="1"/>
</dbReference>
<evidence type="ECO:0000256" key="5">
    <source>
        <dbReference type="SAM" id="MobiDB-lite"/>
    </source>
</evidence>
<dbReference type="InterPro" id="IPR021109">
    <property type="entry name" value="Peptidase_aspartic_dom_sf"/>
</dbReference>
<evidence type="ECO:0000256" key="1">
    <source>
        <dbReference type="ARBA" id="ARBA00022679"/>
    </source>
</evidence>
<keyword evidence="1" id="KW-0808">Transferase</keyword>
<name>A0A5B6V6P1_9ROSI</name>
<dbReference type="InterPro" id="IPR043502">
    <property type="entry name" value="DNA/RNA_pol_sf"/>
</dbReference>
<keyword evidence="4" id="KW-0255">Endonuclease</keyword>
<dbReference type="Proteomes" id="UP000325315">
    <property type="component" value="Unassembled WGS sequence"/>
</dbReference>
<evidence type="ECO:0000256" key="4">
    <source>
        <dbReference type="ARBA" id="ARBA00022759"/>
    </source>
</evidence>
<evidence type="ECO:0000256" key="2">
    <source>
        <dbReference type="ARBA" id="ARBA00022695"/>
    </source>
</evidence>
<dbReference type="GO" id="GO:0004519">
    <property type="term" value="F:endonuclease activity"/>
    <property type="evidence" value="ECO:0007669"/>
    <property type="project" value="UniProtKB-KW"/>
</dbReference>
<keyword evidence="2" id="KW-0548">Nucleotidyltransferase</keyword>
<accession>A0A5B6V6P1</accession>
<evidence type="ECO:0000256" key="3">
    <source>
        <dbReference type="ARBA" id="ARBA00022722"/>
    </source>
</evidence>